<protein>
    <submittedName>
        <fullName evidence="1">Uncharacterized protein</fullName>
    </submittedName>
</protein>
<sequence>MEASGLELAYQERTKEYLSLKARVEELEKAGFQLGEMLDYRVKRIMELEVELNRCLGSLGVLLATEGHVANWDGVRGIIEQAARVAK</sequence>
<dbReference type="EMBL" id="LAZR01004284">
    <property type="protein sequence ID" value="KKN10018.1"/>
    <property type="molecule type" value="Genomic_DNA"/>
</dbReference>
<organism evidence="1">
    <name type="scientific">marine sediment metagenome</name>
    <dbReference type="NCBI Taxonomy" id="412755"/>
    <lineage>
        <taxon>unclassified sequences</taxon>
        <taxon>metagenomes</taxon>
        <taxon>ecological metagenomes</taxon>
    </lineage>
</organism>
<proteinExistence type="predicted"/>
<comment type="caution">
    <text evidence="1">The sequence shown here is derived from an EMBL/GenBank/DDBJ whole genome shotgun (WGS) entry which is preliminary data.</text>
</comment>
<gene>
    <name evidence="1" type="ORF">LCGC14_1040730</name>
</gene>
<dbReference type="AlphaFoldDB" id="A0A0F9QXZ1"/>
<name>A0A0F9QXZ1_9ZZZZ</name>
<evidence type="ECO:0000313" key="1">
    <source>
        <dbReference type="EMBL" id="KKN10018.1"/>
    </source>
</evidence>
<reference evidence="1" key="1">
    <citation type="journal article" date="2015" name="Nature">
        <title>Complex archaea that bridge the gap between prokaryotes and eukaryotes.</title>
        <authorList>
            <person name="Spang A."/>
            <person name="Saw J.H."/>
            <person name="Jorgensen S.L."/>
            <person name="Zaremba-Niedzwiedzka K."/>
            <person name="Martijn J."/>
            <person name="Lind A.E."/>
            <person name="van Eijk R."/>
            <person name="Schleper C."/>
            <person name="Guy L."/>
            <person name="Ettema T.J."/>
        </authorList>
    </citation>
    <scope>NUCLEOTIDE SEQUENCE</scope>
</reference>
<accession>A0A0F9QXZ1</accession>